<dbReference type="AlphaFoldDB" id="A0A1L9SUU9"/>
<evidence type="ECO:0000313" key="3">
    <source>
        <dbReference type="Proteomes" id="UP000184188"/>
    </source>
</evidence>
<dbReference type="Pfam" id="PF13668">
    <property type="entry name" value="Ferritin_2"/>
    <property type="match status" value="1"/>
</dbReference>
<evidence type="ECO:0008006" key="4">
    <source>
        <dbReference type="Google" id="ProtNLM"/>
    </source>
</evidence>
<organism evidence="2 3">
    <name type="scientific">Penicilliopsis zonata CBS 506.65</name>
    <dbReference type="NCBI Taxonomy" id="1073090"/>
    <lineage>
        <taxon>Eukaryota</taxon>
        <taxon>Fungi</taxon>
        <taxon>Dikarya</taxon>
        <taxon>Ascomycota</taxon>
        <taxon>Pezizomycotina</taxon>
        <taxon>Eurotiomycetes</taxon>
        <taxon>Eurotiomycetidae</taxon>
        <taxon>Eurotiales</taxon>
        <taxon>Aspergillaceae</taxon>
        <taxon>Penicilliopsis</taxon>
    </lineage>
</organism>
<sequence>MILKPCLVLGLVGFFPLAQAYPKWFVARQTTAGSSQATATTSASASASEPPVVSYATSAPHTPFSGTALVTGALNASSVGTNITSQPVSPAATTYPSNGQLQNPEPAPYVPAGGVGTNGTTPTYNAKSDFDYESLALALYQEYIELDLFRDGLARFSDAEFKAAGLNAEDRYLIQFMAQQEVGHATMLTNILGANAPKQCTYNYPYTTVAEFLDFCQKLTRFGESGVYGFLAHLDSREAATLLTQSITTEARQQMIFRQFEGLFPMPVWFEVGIPQSWAWTLLAPFISSCPENQTRLAWENFPALWILNQPNPARVNASAGFNETLGPGINALNSTKVTGSAACINNTTPGSSCSPAITNNRTIPLSYPGRRVWFQWESPGKPVGPNNSYVTTSSAGTPKYVAWVTQLNVTYSSLTVSNNSSIGWTTQPSLDTYAGDPAINGTMFVAITDDDIYLTPFNISLINPHVVAGPAIYQAG</sequence>
<dbReference type="OrthoDB" id="2098436at2759"/>
<dbReference type="VEuPathDB" id="FungiDB:ASPZODRAFT_56941"/>
<dbReference type="RefSeq" id="XP_022585505.1">
    <property type="nucleotide sequence ID" value="XM_022728646.1"/>
</dbReference>
<dbReference type="STRING" id="1073090.A0A1L9SUU9"/>
<dbReference type="PANTHER" id="PTHR38705">
    <property type="entry name" value="PROTEIN RDS1"/>
    <property type="match status" value="1"/>
</dbReference>
<reference evidence="3" key="1">
    <citation type="journal article" date="2017" name="Genome Biol.">
        <title>Comparative genomics reveals high biological diversity and specific adaptations in the industrially and medically important fungal genus Aspergillus.</title>
        <authorList>
            <person name="de Vries R.P."/>
            <person name="Riley R."/>
            <person name="Wiebenga A."/>
            <person name="Aguilar-Osorio G."/>
            <person name="Amillis S."/>
            <person name="Uchima C.A."/>
            <person name="Anderluh G."/>
            <person name="Asadollahi M."/>
            <person name="Askin M."/>
            <person name="Barry K."/>
            <person name="Battaglia E."/>
            <person name="Bayram O."/>
            <person name="Benocci T."/>
            <person name="Braus-Stromeyer S.A."/>
            <person name="Caldana C."/>
            <person name="Canovas D."/>
            <person name="Cerqueira G.C."/>
            <person name="Chen F."/>
            <person name="Chen W."/>
            <person name="Choi C."/>
            <person name="Clum A."/>
            <person name="Dos Santos R.A."/>
            <person name="Damasio A.R."/>
            <person name="Diallinas G."/>
            <person name="Emri T."/>
            <person name="Fekete E."/>
            <person name="Flipphi M."/>
            <person name="Freyberg S."/>
            <person name="Gallo A."/>
            <person name="Gournas C."/>
            <person name="Habgood R."/>
            <person name="Hainaut M."/>
            <person name="Harispe M.L."/>
            <person name="Henrissat B."/>
            <person name="Hilden K.S."/>
            <person name="Hope R."/>
            <person name="Hossain A."/>
            <person name="Karabika E."/>
            <person name="Karaffa L."/>
            <person name="Karanyi Z."/>
            <person name="Krasevec N."/>
            <person name="Kuo A."/>
            <person name="Kusch H."/>
            <person name="LaButti K."/>
            <person name="Lagendijk E.L."/>
            <person name="Lapidus A."/>
            <person name="Levasseur A."/>
            <person name="Lindquist E."/>
            <person name="Lipzen A."/>
            <person name="Logrieco A.F."/>
            <person name="MacCabe A."/>
            <person name="Maekelae M.R."/>
            <person name="Malavazi I."/>
            <person name="Melin P."/>
            <person name="Meyer V."/>
            <person name="Mielnichuk N."/>
            <person name="Miskei M."/>
            <person name="Molnar A.P."/>
            <person name="Mule G."/>
            <person name="Ngan C.Y."/>
            <person name="Orejas M."/>
            <person name="Orosz E."/>
            <person name="Ouedraogo J.P."/>
            <person name="Overkamp K.M."/>
            <person name="Park H.-S."/>
            <person name="Perrone G."/>
            <person name="Piumi F."/>
            <person name="Punt P.J."/>
            <person name="Ram A.F."/>
            <person name="Ramon A."/>
            <person name="Rauscher S."/>
            <person name="Record E."/>
            <person name="Riano-Pachon D.M."/>
            <person name="Robert V."/>
            <person name="Roehrig J."/>
            <person name="Ruller R."/>
            <person name="Salamov A."/>
            <person name="Salih N.S."/>
            <person name="Samson R.A."/>
            <person name="Sandor E."/>
            <person name="Sanguinetti M."/>
            <person name="Schuetze T."/>
            <person name="Sepcic K."/>
            <person name="Shelest E."/>
            <person name="Sherlock G."/>
            <person name="Sophianopoulou V."/>
            <person name="Squina F.M."/>
            <person name="Sun H."/>
            <person name="Susca A."/>
            <person name="Todd R.B."/>
            <person name="Tsang A."/>
            <person name="Unkles S.E."/>
            <person name="van de Wiele N."/>
            <person name="van Rossen-Uffink D."/>
            <person name="Oliveira J.V."/>
            <person name="Vesth T.C."/>
            <person name="Visser J."/>
            <person name="Yu J.-H."/>
            <person name="Zhou M."/>
            <person name="Andersen M.R."/>
            <person name="Archer D.B."/>
            <person name="Baker S.E."/>
            <person name="Benoit I."/>
            <person name="Brakhage A.A."/>
            <person name="Braus G.H."/>
            <person name="Fischer R."/>
            <person name="Frisvad J.C."/>
            <person name="Goldman G.H."/>
            <person name="Houbraken J."/>
            <person name="Oakley B."/>
            <person name="Pocsi I."/>
            <person name="Scazzocchio C."/>
            <person name="Seiboth B."/>
            <person name="vanKuyk P.A."/>
            <person name="Wortman J."/>
            <person name="Dyer P.S."/>
            <person name="Grigoriev I.V."/>
        </authorList>
    </citation>
    <scope>NUCLEOTIDE SEQUENCE [LARGE SCALE GENOMIC DNA]</scope>
    <source>
        <strain evidence="3">CBS 506.65</strain>
    </source>
</reference>
<dbReference type="GeneID" id="34615110"/>
<keyword evidence="3" id="KW-1185">Reference proteome</keyword>
<evidence type="ECO:0000256" key="1">
    <source>
        <dbReference type="SAM" id="SignalP"/>
    </source>
</evidence>
<evidence type="ECO:0000313" key="2">
    <source>
        <dbReference type="EMBL" id="OJJ50995.1"/>
    </source>
</evidence>
<dbReference type="PANTHER" id="PTHR38705:SF1">
    <property type="entry name" value="PROTEIN RDS1"/>
    <property type="match status" value="1"/>
</dbReference>
<accession>A0A1L9SUU9</accession>
<dbReference type="EMBL" id="KV878336">
    <property type="protein sequence ID" value="OJJ50995.1"/>
    <property type="molecule type" value="Genomic_DNA"/>
</dbReference>
<feature type="signal peptide" evidence="1">
    <location>
        <begin position="1"/>
        <end position="20"/>
    </location>
</feature>
<dbReference type="InterPro" id="IPR039254">
    <property type="entry name" value="Rds1"/>
</dbReference>
<keyword evidence="1" id="KW-0732">Signal</keyword>
<gene>
    <name evidence="2" type="ORF">ASPZODRAFT_56941</name>
</gene>
<protein>
    <recommendedName>
        <fullName evidence="4">Stress response protein Rds1</fullName>
    </recommendedName>
</protein>
<dbReference type="Proteomes" id="UP000184188">
    <property type="component" value="Unassembled WGS sequence"/>
</dbReference>
<name>A0A1L9SUU9_9EURO</name>
<feature type="chain" id="PRO_5012115051" description="Stress response protein Rds1" evidence="1">
    <location>
        <begin position="21"/>
        <end position="477"/>
    </location>
</feature>
<proteinExistence type="predicted"/>